<feature type="active site" evidence="3">
    <location>
        <position position="88"/>
    </location>
</feature>
<dbReference type="InterPro" id="IPR006034">
    <property type="entry name" value="Asparaginase/glutaminase-like"/>
</dbReference>
<dbReference type="InterPro" id="IPR041725">
    <property type="entry name" value="L-asparaginase_I"/>
</dbReference>
<gene>
    <name evidence="6" type="ORF">BAQU_0303</name>
</gene>
<protein>
    <submittedName>
        <fullName evidence="6">L-asparaginase 1</fullName>
    </submittedName>
</protein>
<evidence type="ECO:0000256" key="3">
    <source>
        <dbReference type="PROSITE-ProRule" id="PRU10100"/>
    </source>
</evidence>
<evidence type="ECO:0000259" key="4">
    <source>
        <dbReference type="Pfam" id="PF00710"/>
    </source>
</evidence>
<dbReference type="Pfam" id="PF17763">
    <property type="entry name" value="Asparaginase_C"/>
    <property type="match status" value="1"/>
</dbReference>
<dbReference type="InterPro" id="IPR027475">
    <property type="entry name" value="Asparaginase/glutaminase_AS2"/>
</dbReference>
<dbReference type="RefSeq" id="WP_094692282.1">
    <property type="nucleotide sequence ID" value="NZ_CALENZ010000002.1"/>
</dbReference>
<name>A0A261GBD5_9BIFI</name>
<dbReference type="PIRSF" id="PIRSF001220">
    <property type="entry name" value="L-ASNase_gatD"/>
    <property type="match status" value="1"/>
</dbReference>
<dbReference type="Proteomes" id="UP000216451">
    <property type="component" value="Unassembled WGS sequence"/>
</dbReference>
<organism evidence="6 7">
    <name type="scientific">Bifidobacterium aquikefiri</name>
    <dbReference type="NCBI Taxonomy" id="1653207"/>
    <lineage>
        <taxon>Bacteria</taxon>
        <taxon>Bacillati</taxon>
        <taxon>Actinomycetota</taxon>
        <taxon>Actinomycetes</taxon>
        <taxon>Bifidobacteriales</taxon>
        <taxon>Bifidobacteriaceae</taxon>
        <taxon>Bifidobacterium</taxon>
    </lineage>
</organism>
<feature type="binding site" evidence="2">
    <location>
        <begin position="88"/>
        <end position="89"/>
    </location>
    <ligand>
        <name>substrate</name>
    </ligand>
</feature>
<dbReference type="PRINTS" id="PR00139">
    <property type="entry name" value="ASNGLNASE"/>
</dbReference>
<feature type="domain" description="Asparaginase/glutaminase C-terminal" evidence="5">
    <location>
        <begin position="206"/>
        <end position="322"/>
    </location>
</feature>
<feature type="active site" description="O-isoaspartyl threonine intermediate" evidence="1">
    <location>
        <position position="11"/>
    </location>
</feature>
<evidence type="ECO:0000313" key="6">
    <source>
        <dbReference type="EMBL" id="OZG68485.1"/>
    </source>
</evidence>
<dbReference type="GeneID" id="98294985"/>
<keyword evidence="7" id="KW-1185">Reference proteome</keyword>
<dbReference type="PIRSF" id="PIRSF500176">
    <property type="entry name" value="L_ASNase"/>
    <property type="match status" value="1"/>
</dbReference>
<dbReference type="OrthoDB" id="9788068at2"/>
<dbReference type="InterPro" id="IPR027473">
    <property type="entry name" value="L-asparaginase_C"/>
</dbReference>
<dbReference type="AlphaFoldDB" id="A0A261GBD5"/>
<dbReference type="Gene3D" id="3.40.50.40">
    <property type="match status" value="1"/>
</dbReference>
<feature type="binding site" evidence="2">
    <location>
        <position position="57"/>
    </location>
    <ligand>
        <name>substrate</name>
    </ligand>
</feature>
<evidence type="ECO:0000256" key="1">
    <source>
        <dbReference type="PIRSR" id="PIRSR001220-1"/>
    </source>
</evidence>
<reference evidence="6 7" key="1">
    <citation type="journal article" date="2017" name="BMC Genomics">
        <title>Comparative genomic and phylogenomic analyses of the Bifidobacteriaceae family.</title>
        <authorList>
            <person name="Lugli G.A."/>
            <person name="Milani C."/>
            <person name="Turroni F."/>
            <person name="Duranti S."/>
            <person name="Mancabelli L."/>
            <person name="Mangifesta M."/>
            <person name="Ferrario C."/>
            <person name="Modesto M."/>
            <person name="Mattarelli P."/>
            <person name="Jiri K."/>
            <person name="van Sinderen D."/>
            <person name="Ventura M."/>
        </authorList>
    </citation>
    <scope>NUCLEOTIDE SEQUENCE [LARGE SCALE GENOMIC DNA]</scope>
    <source>
        <strain evidence="6 7">LMG 28769</strain>
    </source>
</reference>
<dbReference type="SMART" id="SM00870">
    <property type="entry name" value="Asparaginase"/>
    <property type="match status" value="1"/>
</dbReference>
<dbReference type="EMBL" id="MWXA01000002">
    <property type="protein sequence ID" value="OZG68485.1"/>
    <property type="molecule type" value="Genomic_DNA"/>
</dbReference>
<feature type="domain" description="L-asparaginase N-terminal" evidence="4">
    <location>
        <begin position="2"/>
        <end position="181"/>
    </location>
</feature>
<dbReference type="InterPro" id="IPR036152">
    <property type="entry name" value="Asp/glu_Ase-like_sf"/>
</dbReference>
<dbReference type="InterPro" id="IPR040919">
    <property type="entry name" value="Asparaginase_C"/>
</dbReference>
<evidence type="ECO:0000256" key="2">
    <source>
        <dbReference type="PIRSR" id="PIRSR001220-2"/>
    </source>
</evidence>
<accession>A0A261GBD5</accession>
<dbReference type="PROSITE" id="PS00917">
    <property type="entry name" value="ASN_GLN_ASE_2"/>
    <property type="match status" value="1"/>
</dbReference>
<dbReference type="PROSITE" id="PS51732">
    <property type="entry name" value="ASN_GLN_ASE_3"/>
    <property type="match status" value="1"/>
</dbReference>
<dbReference type="InterPro" id="IPR037152">
    <property type="entry name" value="L-asparaginase_N_sf"/>
</dbReference>
<dbReference type="PANTHER" id="PTHR11707:SF28">
    <property type="entry name" value="60 KDA LYSOPHOSPHOLIPASE"/>
    <property type="match status" value="1"/>
</dbReference>
<dbReference type="GO" id="GO:0004067">
    <property type="term" value="F:asparaginase activity"/>
    <property type="evidence" value="ECO:0007669"/>
    <property type="project" value="UniProtKB-UniRule"/>
</dbReference>
<dbReference type="InterPro" id="IPR027474">
    <property type="entry name" value="L-asparaginase_N"/>
</dbReference>
<comment type="caution">
    <text evidence="6">The sequence shown here is derived from an EMBL/GenBank/DDBJ whole genome shotgun (WGS) entry which is preliminary data.</text>
</comment>
<evidence type="ECO:0000313" key="7">
    <source>
        <dbReference type="Proteomes" id="UP000216451"/>
    </source>
</evidence>
<dbReference type="SFLD" id="SFLDS00057">
    <property type="entry name" value="Glutaminase/Asparaginase"/>
    <property type="match status" value="1"/>
</dbReference>
<dbReference type="Gene3D" id="3.40.50.1170">
    <property type="entry name" value="L-asparaginase, N-terminal domain"/>
    <property type="match status" value="1"/>
</dbReference>
<sequence>MRIHVTYTGGTIGMVESDEGLVVGADMRGWLFRILAEGNEERSDEVTFTELDPLIDSANATPQSWQQIIDDLQQHRDSADAFVVLHGTDTMGYTTAALSYALTEFGKPVIFTGAQHPLGRIESDATANVTGALNAALSGRARGVNLFFGHHLFAGNRVTKTSSWAFEGFDSPITGPVAQSGTPWHWRDINRTGKGWVNPKPYQRHDVAVIDMVPGITATRFAAMASPQPEAVIIRAYGVGNVPSDEEGLTGAIAGLLDNQVPVVITSQCEQAEVLLGRYETGDAIARAGACSSADMTFEAVYAKTIFLLSQGLRGKELASWMSVPIAGELTPGVV</sequence>
<dbReference type="Pfam" id="PF00710">
    <property type="entry name" value="Asparaginase"/>
    <property type="match status" value="1"/>
</dbReference>
<dbReference type="PANTHER" id="PTHR11707">
    <property type="entry name" value="L-ASPARAGINASE"/>
    <property type="match status" value="1"/>
</dbReference>
<proteinExistence type="predicted"/>
<dbReference type="SUPFAM" id="SSF53774">
    <property type="entry name" value="Glutaminase/Asparaginase"/>
    <property type="match status" value="1"/>
</dbReference>
<evidence type="ECO:0000259" key="5">
    <source>
        <dbReference type="Pfam" id="PF17763"/>
    </source>
</evidence>
<dbReference type="CDD" id="cd08963">
    <property type="entry name" value="L-asparaginase_I"/>
    <property type="match status" value="1"/>
</dbReference>